<dbReference type="InterPro" id="IPR013758">
    <property type="entry name" value="Topo_IIA_A/C_ab"/>
</dbReference>
<protein>
    <recommendedName>
        <fullName evidence="8">DNA gyrase subunit A</fullName>
        <ecNumber evidence="8">5.6.2.2</ecNumber>
    </recommendedName>
</protein>
<dbReference type="InterPro" id="IPR013760">
    <property type="entry name" value="Topo_IIA-like_dom_sf"/>
</dbReference>
<evidence type="ECO:0000313" key="12">
    <source>
        <dbReference type="EMBL" id="PQJ10020.1"/>
    </source>
</evidence>
<dbReference type="NCBIfam" id="NF004043">
    <property type="entry name" value="PRK05560.1"/>
    <property type="match status" value="1"/>
</dbReference>
<evidence type="ECO:0000256" key="3">
    <source>
        <dbReference type="ARBA" id="ARBA00022741"/>
    </source>
</evidence>
<name>A0A2S7SSX4_9BACT</name>
<evidence type="ECO:0000256" key="2">
    <source>
        <dbReference type="ARBA" id="ARBA00008263"/>
    </source>
</evidence>
<gene>
    <name evidence="8" type="primary">gyrA</name>
    <name evidence="12" type="ORF">CJD36_015080</name>
</gene>
<organism evidence="12 13">
    <name type="scientific">Flavipsychrobacter stenotrophus</name>
    <dbReference type="NCBI Taxonomy" id="2077091"/>
    <lineage>
        <taxon>Bacteria</taxon>
        <taxon>Pseudomonadati</taxon>
        <taxon>Bacteroidota</taxon>
        <taxon>Chitinophagia</taxon>
        <taxon>Chitinophagales</taxon>
        <taxon>Chitinophagaceae</taxon>
        <taxon>Flavipsychrobacter</taxon>
    </lineage>
</organism>
<dbReference type="GO" id="GO:0006261">
    <property type="term" value="P:DNA-templated DNA replication"/>
    <property type="evidence" value="ECO:0007669"/>
    <property type="project" value="UniProtKB-UniRule"/>
</dbReference>
<feature type="active site" description="O-(5'-phospho-DNA)-tyrosine intermediate" evidence="8 9">
    <location>
        <position position="134"/>
    </location>
</feature>
<evidence type="ECO:0000256" key="4">
    <source>
        <dbReference type="ARBA" id="ARBA00022840"/>
    </source>
</evidence>
<dbReference type="NCBIfam" id="NF004044">
    <property type="entry name" value="PRK05561.1"/>
    <property type="match status" value="1"/>
</dbReference>
<evidence type="ECO:0000259" key="11">
    <source>
        <dbReference type="PROSITE" id="PS52040"/>
    </source>
</evidence>
<dbReference type="PANTHER" id="PTHR43493:SF5">
    <property type="entry name" value="DNA GYRASE SUBUNIT A, CHLOROPLASTIC_MITOCHONDRIAL"/>
    <property type="match status" value="1"/>
</dbReference>
<keyword evidence="8" id="KW-0963">Cytoplasm</keyword>
<dbReference type="Proteomes" id="UP000239872">
    <property type="component" value="Unassembled WGS sequence"/>
</dbReference>
<dbReference type="InterPro" id="IPR006691">
    <property type="entry name" value="GyrA/parC_rep"/>
</dbReference>
<dbReference type="FunFam" id="3.90.199.10:FF:000001">
    <property type="entry name" value="DNA gyrase subunit A"/>
    <property type="match status" value="1"/>
</dbReference>
<dbReference type="OrthoDB" id="9806486at2"/>
<dbReference type="Gene3D" id="1.10.268.10">
    <property type="entry name" value="Topoisomerase, domain 3"/>
    <property type="match status" value="1"/>
</dbReference>
<comment type="function">
    <text evidence="8">A type II topoisomerase that negatively supercoils closed circular double-stranded (ds) DNA in an ATP-dependent manner to modulate DNA topology and maintain chromosomes in an underwound state. Negative supercoiling favors strand separation, and DNA replication, transcription, recombination and repair, all of which involve strand separation. Also able to catalyze the interconversion of other topological isomers of dsDNA rings, including catenanes and knotted rings. Type II topoisomerases break and join 2 DNA strands simultaneously in an ATP-dependent manner.</text>
</comment>
<dbReference type="EC" id="5.6.2.2" evidence="8"/>
<dbReference type="InterPro" id="IPR013757">
    <property type="entry name" value="Topo_IIA_A_a_sf"/>
</dbReference>
<evidence type="ECO:0000256" key="9">
    <source>
        <dbReference type="PROSITE-ProRule" id="PRU01384"/>
    </source>
</evidence>
<sequence length="904" mass="100954">MDQNNDNLLPQETPEENDKIIRVNIEEQMKTAYIDYSMSVIVGRALPDVRDGLKPVHRRVLFAMHELGNTFNKPHKKSARIVGEVLGKYHPHGDTSVYDAIVRMAQPWSMRYMVVDGQGNFGSADGDGPAAMRYTEVRMHKLGEAMMEDLDKETVDFSLNFDDSLEEPTVLPTRIPQLLVNGSSGIAVGMATNMMPHNLTEVIDGCIAYIDDRDITIEDLMKYVKAPDFPTGGIIFGVEGIKAGFMTGRGRVVLRGKVNVETQKNGRETIVITEVPYQVNRDALTEKIGYLVNSKIIDGITHVANESNKEGTRVVVEIRRDAVAQVIINQLYKYSELQKSYGINNVALVNGRPRTLNLKDLISEFITFRHEVVVRRTEYELREAKKRAHILEGYLIALDHLDAVIALIRNSTTPDIAKEGLITQFGMTEIQAKAVLELRLQRLTGMEINKIVEEHAELMKLIAHLQGILDNVDQRYQIIKDELLEIQKKFGDERKSEIHYMADEMSIEDLIEKEDVIITVSHLGYIKRTSADEYRSQRRGGRGAMGGKTREEDYIEHLFVASTHHTLMFFTEKGRCYWLKVYEIPEGDKNGRGRAIQNMMQIPADDKIRTVIDVPKLEDKEFIDSHFLVLCTKKGIIKKTRLEDFSRPRSTGVNAITIEEGDELLDVSLTQDGDYVMMAIRSGRAVCFPQEKVRPTGRGAIGVFGIELDENNDEVIGMICVSKKEVNKQIMVVSEKGMGKRTPFFKKVEEIEAVEGEEQAEDASNIILINDENGDPQKYALSYRVTNRGGKGVKTMNITDKTGPLVGLLIVDESDDLIITCESGVTIRMKVDNIRETGRTAQGVKLINIDAKDKIAAVASIKEQAVVGSDDDDITEEGGEAEGAGNGDGESDDAGTETGPEVVG</sequence>
<dbReference type="SMART" id="SM00434">
    <property type="entry name" value="TOP4c"/>
    <property type="match status" value="1"/>
</dbReference>
<comment type="subunit">
    <text evidence="8">Heterotetramer, composed of two GyrA and two GyrB chains. In the heterotetramer, GyrA contains the active site tyrosine that forms a transient covalent intermediate with DNA, while GyrB binds cofactors and catalyzes ATP hydrolysis.</text>
</comment>
<dbReference type="FunFam" id="1.10.268.10:FF:000001">
    <property type="entry name" value="DNA gyrase subunit A"/>
    <property type="match status" value="1"/>
</dbReference>
<dbReference type="GO" id="GO:0003677">
    <property type="term" value="F:DNA binding"/>
    <property type="evidence" value="ECO:0007669"/>
    <property type="project" value="UniProtKB-UniRule"/>
</dbReference>
<dbReference type="SUPFAM" id="SSF101904">
    <property type="entry name" value="GyrA/ParC C-terminal domain-like"/>
    <property type="match status" value="1"/>
</dbReference>
<feature type="region of interest" description="Disordered" evidence="10">
    <location>
        <begin position="865"/>
        <end position="904"/>
    </location>
</feature>
<accession>A0A2S7SSX4</accession>
<dbReference type="GO" id="GO:0009330">
    <property type="term" value="C:DNA topoisomerase type II (double strand cut, ATP-hydrolyzing) complex"/>
    <property type="evidence" value="ECO:0007669"/>
    <property type="project" value="TreeGrafter"/>
</dbReference>
<comment type="similarity">
    <text evidence="2 8">Belongs to the type II topoisomerase GyrA/ParC subunit family.</text>
</comment>
<evidence type="ECO:0000313" key="13">
    <source>
        <dbReference type="Proteomes" id="UP000239872"/>
    </source>
</evidence>
<dbReference type="HAMAP" id="MF_01897">
    <property type="entry name" value="GyrA"/>
    <property type="match status" value="1"/>
</dbReference>
<dbReference type="InterPro" id="IPR005743">
    <property type="entry name" value="GyrA"/>
</dbReference>
<evidence type="ECO:0000256" key="10">
    <source>
        <dbReference type="SAM" id="MobiDB-lite"/>
    </source>
</evidence>
<feature type="compositionally biased region" description="Acidic residues" evidence="10">
    <location>
        <begin position="869"/>
        <end position="880"/>
    </location>
</feature>
<dbReference type="GO" id="GO:0034335">
    <property type="term" value="F:DNA negative supercoiling activity"/>
    <property type="evidence" value="ECO:0007669"/>
    <property type="project" value="UniProtKB-ARBA"/>
</dbReference>
<dbReference type="FunFam" id="3.30.1360.40:FF:000002">
    <property type="entry name" value="DNA gyrase subunit A"/>
    <property type="match status" value="1"/>
</dbReference>
<evidence type="ECO:0000256" key="8">
    <source>
        <dbReference type="HAMAP-Rule" id="MF_01897"/>
    </source>
</evidence>
<dbReference type="GO" id="GO:0005694">
    <property type="term" value="C:chromosome"/>
    <property type="evidence" value="ECO:0007669"/>
    <property type="project" value="InterPro"/>
</dbReference>
<dbReference type="AlphaFoldDB" id="A0A2S7SSX4"/>
<keyword evidence="6 8" id="KW-0238">DNA-binding</keyword>
<evidence type="ECO:0000256" key="6">
    <source>
        <dbReference type="ARBA" id="ARBA00023125"/>
    </source>
</evidence>
<proteinExistence type="inferred from homology"/>
<dbReference type="GO" id="GO:0005524">
    <property type="term" value="F:ATP binding"/>
    <property type="evidence" value="ECO:0007669"/>
    <property type="project" value="UniProtKB-UniRule"/>
</dbReference>
<dbReference type="GO" id="GO:0006265">
    <property type="term" value="P:DNA topological change"/>
    <property type="evidence" value="ECO:0007669"/>
    <property type="project" value="UniProtKB-UniRule"/>
</dbReference>
<dbReference type="InterPro" id="IPR002205">
    <property type="entry name" value="Topo_IIA_dom_A"/>
</dbReference>
<dbReference type="PANTHER" id="PTHR43493">
    <property type="entry name" value="DNA GYRASE/TOPOISOMERASE SUBUNIT A"/>
    <property type="match status" value="1"/>
</dbReference>
<dbReference type="NCBIfam" id="TIGR01063">
    <property type="entry name" value="gyrA"/>
    <property type="match status" value="1"/>
</dbReference>
<dbReference type="GO" id="GO:0005737">
    <property type="term" value="C:cytoplasm"/>
    <property type="evidence" value="ECO:0007669"/>
    <property type="project" value="UniProtKB-SubCell"/>
</dbReference>
<dbReference type="Gene3D" id="2.120.10.90">
    <property type="entry name" value="DNA gyrase/topoisomerase IV, subunit A, C-terminal"/>
    <property type="match status" value="1"/>
</dbReference>
<dbReference type="Gene3D" id="3.30.1360.40">
    <property type="match status" value="1"/>
</dbReference>
<dbReference type="PROSITE" id="PS52040">
    <property type="entry name" value="TOPO_IIA"/>
    <property type="match status" value="1"/>
</dbReference>
<keyword evidence="13" id="KW-1185">Reference proteome</keyword>
<dbReference type="Pfam" id="PF03989">
    <property type="entry name" value="DNA_gyraseA_C"/>
    <property type="match status" value="7"/>
</dbReference>
<comment type="caution">
    <text evidence="12">The sequence shown here is derived from an EMBL/GenBank/DDBJ whole genome shotgun (WGS) entry which is preliminary data.</text>
</comment>
<dbReference type="SUPFAM" id="SSF56719">
    <property type="entry name" value="Type II DNA topoisomerase"/>
    <property type="match status" value="1"/>
</dbReference>
<keyword evidence="7 8" id="KW-0413">Isomerase</keyword>
<keyword evidence="4 8" id="KW-0067">ATP-binding</keyword>
<dbReference type="InterPro" id="IPR035516">
    <property type="entry name" value="Gyrase/topoIV_suA_C"/>
</dbReference>
<dbReference type="Pfam" id="PF00521">
    <property type="entry name" value="DNA_topoisoIV"/>
    <property type="match status" value="1"/>
</dbReference>
<keyword evidence="3 8" id="KW-0547">Nucleotide-binding</keyword>
<evidence type="ECO:0000256" key="1">
    <source>
        <dbReference type="ARBA" id="ARBA00000185"/>
    </source>
</evidence>
<comment type="subcellular location">
    <subcellularLocation>
        <location evidence="8">Cytoplasm</location>
    </subcellularLocation>
</comment>
<keyword evidence="5 8" id="KW-0799">Topoisomerase</keyword>
<reference evidence="12 13" key="1">
    <citation type="submission" date="2018-01" db="EMBL/GenBank/DDBJ databases">
        <title>A novel member of the phylum Bacteroidetes isolated from glacier ice.</title>
        <authorList>
            <person name="Liu Q."/>
            <person name="Xin Y.-H."/>
        </authorList>
    </citation>
    <scope>NUCLEOTIDE SEQUENCE [LARGE SCALE GENOMIC DNA]</scope>
    <source>
        <strain evidence="12 13">RB1R16</strain>
    </source>
</reference>
<comment type="miscellaneous">
    <text evidence="8">Few gyrases are as efficient as E.coli at forming negative supercoils. Not all organisms have 2 type II topoisomerases; in organisms with a single type II topoisomerase this enzyme also has to decatenate newly replicated chromosomes.</text>
</comment>
<dbReference type="Gene3D" id="3.90.199.10">
    <property type="entry name" value="Topoisomerase II, domain 5"/>
    <property type="match status" value="1"/>
</dbReference>
<evidence type="ECO:0000256" key="7">
    <source>
        <dbReference type="ARBA" id="ARBA00023235"/>
    </source>
</evidence>
<dbReference type="EMBL" id="PPSL01000004">
    <property type="protein sequence ID" value="PQJ10020.1"/>
    <property type="molecule type" value="Genomic_DNA"/>
</dbReference>
<evidence type="ECO:0000256" key="5">
    <source>
        <dbReference type="ARBA" id="ARBA00023029"/>
    </source>
</evidence>
<dbReference type="RefSeq" id="WP_105040029.1">
    <property type="nucleotide sequence ID" value="NZ_PPSL01000004.1"/>
</dbReference>
<dbReference type="CDD" id="cd00187">
    <property type="entry name" value="TOP4c"/>
    <property type="match status" value="1"/>
</dbReference>
<feature type="domain" description="Topo IIA-type catalytic" evidence="11">
    <location>
        <begin position="46"/>
        <end position="510"/>
    </location>
</feature>
<feature type="short sequence motif" description="GyrA-box" evidence="8">
    <location>
        <begin position="537"/>
        <end position="543"/>
    </location>
</feature>
<dbReference type="InterPro" id="IPR050220">
    <property type="entry name" value="Type_II_DNA_Topoisomerases"/>
</dbReference>
<comment type="catalytic activity">
    <reaction evidence="1 8 9">
        <text>ATP-dependent breakage, passage and rejoining of double-stranded DNA.</text>
        <dbReference type="EC" id="5.6.2.2"/>
    </reaction>
</comment>